<organism evidence="1 2">
    <name type="scientific">Odynerus spinipes</name>
    <dbReference type="NCBI Taxonomy" id="1348599"/>
    <lineage>
        <taxon>Eukaryota</taxon>
        <taxon>Metazoa</taxon>
        <taxon>Ecdysozoa</taxon>
        <taxon>Arthropoda</taxon>
        <taxon>Hexapoda</taxon>
        <taxon>Insecta</taxon>
        <taxon>Pterygota</taxon>
        <taxon>Neoptera</taxon>
        <taxon>Endopterygota</taxon>
        <taxon>Hymenoptera</taxon>
        <taxon>Apocrita</taxon>
        <taxon>Aculeata</taxon>
        <taxon>Vespoidea</taxon>
        <taxon>Vespidae</taxon>
        <taxon>Eumeninae</taxon>
        <taxon>Odynerus</taxon>
    </lineage>
</organism>
<dbReference type="Proteomes" id="UP001258017">
    <property type="component" value="Unassembled WGS sequence"/>
</dbReference>
<evidence type="ECO:0000313" key="2">
    <source>
        <dbReference type="Proteomes" id="UP001258017"/>
    </source>
</evidence>
<proteinExistence type="predicted"/>
<accession>A0AAD9VLS4</accession>
<protein>
    <submittedName>
        <fullName evidence="1">Uncharacterized protein</fullName>
    </submittedName>
</protein>
<dbReference type="EMBL" id="JAIFRP010000084">
    <property type="protein sequence ID" value="KAK2579481.1"/>
    <property type="molecule type" value="Genomic_DNA"/>
</dbReference>
<evidence type="ECO:0000313" key="1">
    <source>
        <dbReference type="EMBL" id="KAK2579481.1"/>
    </source>
</evidence>
<gene>
    <name evidence="1" type="ORF">KPH14_010795</name>
</gene>
<reference evidence="1" key="2">
    <citation type="journal article" date="2023" name="Commun. Biol.">
        <title>Intrasexual cuticular hydrocarbon dimorphism in a wasp sheds light on hydrocarbon biosynthesis genes in Hymenoptera.</title>
        <authorList>
            <person name="Moris V.C."/>
            <person name="Podsiadlowski L."/>
            <person name="Martin S."/>
            <person name="Oeyen J.P."/>
            <person name="Donath A."/>
            <person name="Petersen M."/>
            <person name="Wilbrandt J."/>
            <person name="Misof B."/>
            <person name="Liedtke D."/>
            <person name="Thamm M."/>
            <person name="Scheiner R."/>
            <person name="Schmitt T."/>
            <person name="Niehuis O."/>
        </authorList>
    </citation>
    <scope>NUCLEOTIDE SEQUENCE</scope>
    <source>
        <strain evidence="1">GBR_01_08_01A</strain>
    </source>
</reference>
<dbReference type="AlphaFoldDB" id="A0AAD9VLS4"/>
<name>A0AAD9VLS4_9HYME</name>
<reference evidence="1" key="1">
    <citation type="submission" date="2021-08" db="EMBL/GenBank/DDBJ databases">
        <authorList>
            <person name="Misof B."/>
            <person name="Oliver O."/>
            <person name="Podsiadlowski L."/>
            <person name="Donath A."/>
            <person name="Peters R."/>
            <person name="Mayer C."/>
            <person name="Rust J."/>
            <person name="Gunkel S."/>
            <person name="Lesny P."/>
            <person name="Martin S."/>
            <person name="Oeyen J.P."/>
            <person name="Petersen M."/>
            <person name="Panagiotis P."/>
            <person name="Wilbrandt J."/>
            <person name="Tanja T."/>
        </authorList>
    </citation>
    <scope>NUCLEOTIDE SEQUENCE</scope>
    <source>
        <strain evidence="1">GBR_01_08_01A</strain>
        <tissue evidence="1">Thorax + abdomen</tissue>
    </source>
</reference>
<sequence length="105" mass="12143">MRSRILLENNFLFSKKASKEITIKPSSYFTLQILCIGVYKKFIFTCCLLSLITYVLAEDNISKKSYYGKDGDVPRVKIKVFRGPTEEKNGETFAKWGFWIKQPSS</sequence>
<comment type="caution">
    <text evidence="1">The sequence shown here is derived from an EMBL/GenBank/DDBJ whole genome shotgun (WGS) entry which is preliminary data.</text>
</comment>
<keyword evidence="2" id="KW-1185">Reference proteome</keyword>